<evidence type="ECO:0000313" key="3">
    <source>
        <dbReference type="EMBL" id="SFU97680.1"/>
    </source>
</evidence>
<dbReference type="Proteomes" id="UP000198693">
    <property type="component" value="Unassembled WGS sequence"/>
</dbReference>
<organism evidence="3 4">
    <name type="scientific">Halomonas korlensis</name>
    <dbReference type="NCBI Taxonomy" id="463301"/>
    <lineage>
        <taxon>Bacteria</taxon>
        <taxon>Pseudomonadati</taxon>
        <taxon>Pseudomonadota</taxon>
        <taxon>Gammaproteobacteria</taxon>
        <taxon>Oceanospirillales</taxon>
        <taxon>Halomonadaceae</taxon>
        <taxon>Halomonas</taxon>
    </lineage>
</organism>
<dbReference type="RefSeq" id="WP_089797677.1">
    <property type="nucleotide sequence ID" value="NZ_FPBP01000022.1"/>
</dbReference>
<keyword evidence="4" id="KW-1185">Reference proteome</keyword>
<keyword evidence="1 2" id="KW-0732">Signal</keyword>
<dbReference type="NCBIfam" id="NF037995">
    <property type="entry name" value="TRAP_S1"/>
    <property type="match status" value="1"/>
</dbReference>
<dbReference type="GO" id="GO:0055085">
    <property type="term" value="P:transmembrane transport"/>
    <property type="evidence" value="ECO:0007669"/>
    <property type="project" value="InterPro"/>
</dbReference>
<dbReference type="InterPro" id="IPR038404">
    <property type="entry name" value="TRAP_DctP_sf"/>
</dbReference>
<name>A0A1I7KJS5_9GAMM</name>
<dbReference type="Gene3D" id="3.40.190.170">
    <property type="entry name" value="Bacterial extracellular solute-binding protein, family 7"/>
    <property type="match status" value="1"/>
</dbReference>
<evidence type="ECO:0000256" key="1">
    <source>
        <dbReference type="ARBA" id="ARBA00022729"/>
    </source>
</evidence>
<feature type="signal peptide" evidence="2">
    <location>
        <begin position="1"/>
        <end position="22"/>
    </location>
</feature>
<accession>A0A1I7KJS5</accession>
<dbReference type="CDD" id="cd13602">
    <property type="entry name" value="PBP2_TRAP_BpDctp6_7"/>
    <property type="match status" value="1"/>
</dbReference>
<dbReference type="STRING" id="463301.SAMN04487955_12228"/>
<evidence type="ECO:0000313" key="4">
    <source>
        <dbReference type="Proteomes" id="UP000198693"/>
    </source>
</evidence>
<sequence length="352" mass="38622">MSIKTPFKTLALGVSLASGLMAGGLVQAETTLRVVGNFSGNKLHVDEVERPFFEELDARDDLAVVYNTMDAIGVEAADALRNIRSGAFDVMSVQIGMASRDEPFFEGIDLAGVSPDLDTQHEAIDAVREAFDARLQERFNAKLMTLWPFGPQMMFCNGDIDDVGDLSGKKVRVFTPSMSRLVEGLGATPVTLQFSEVYLALQRGVADCGVTAPSAGNNGKWPEVTDTFVPLPLSYSVQGHFMNLDTWNRFDESQQQALTEAFARLEEQMWELAYGVNDDAIACNTGQNSCSRHEAYDMALVEIDPASRDLVETITKEEVLPVWAETCSRQYEDCVEVWNETVGDAAGMTISE</sequence>
<dbReference type="OrthoDB" id="9177965at2"/>
<dbReference type="EMBL" id="FPBP01000022">
    <property type="protein sequence ID" value="SFU97680.1"/>
    <property type="molecule type" value="Genomic_DNA"/>
</dbReference>
<feature type="chain" id="PRO_5011522327" evidence="2">
    <location>
        <begin position="23"/>
        <end position="352"/>
    </location>
</feature>
<dbReference type="Pfam" id="PF03480">
    <property type="entry name" value="DctP"/>
    <property type="match status" value="1"/>
</dbReference>
<proteinExistence type="predicted"/>
<reference evidence="4" key="1">
    <citation type="submission" date="2016-10" db="EMBL/GenBank/DDBJ databases">
        <authorList>
            <person name="Varghese N."/>
            <person name="Submissions S."/>
        </authorList>
    </citation>
    <scope>NUCLEOTIDE SEQUENCE [LARGE SCALE GENOMIC DNA]</scope>
    <source>
        <strain evidence="4">CGMCC 1.6981</strain>
    </source>
</reference>
<protein>
    <submittedName>
        <fullName evidence="3">TRAP-type C4-dicarboxylate transport system, substrate-binding protein</fullName>
    </submittedName>
</protein>
<evidence type="ECO:0000256" key="2">
    <source>
        <dbReference type="SAM" id="SignalP"/>
    </source>
</evidence>
<dbReference type="PANTHER" id="PTHR33376">
    <property type="match status" value="1"/>
</dbReference>
<dbReference type="InterPro" id="IPR018389">
    <property type="entry name" value="DctP_fam"/>
</dbReference>
<dbReference type="AlphaFoldDB" id="A0A1I7KJS5"/>
<dbReference type="PANTHER" id="PTHR33376:SF4">
    <property type="entry name" value="SIALIC ACID-BINDING PERIPLASMIC PROTEIN SIAP"/>
    <property type="match status" value="1"/>
</dbReference>
<gene>
    <name evidence="3" type="ORF">SAMN04487955_12228</name>
</gene>